<evidence type="ECO:0000313" key="3">
    <source>
        <dbReference type="Proteomes" id="UP000284842"/>
    </source>
</evidence>
<protein>
    <submittedName>
        <fullName evidence="2">Uncharacterized protein</fullName>
    </submittedName>
</protein>
<evidence type="ECO:0000313" key="2">
    <source>
        <dbReference type="EMBL" id="PPR05474.1"/>
    </source>
</evidence>
<dbReference type="AlphaFoldDB" id="A0A409YR35"/>
<dbReference type="Proteomes" id="UP000284842">
    <property type="component" value="Unassembled WGS sequence"/>
</dbReference>
<proteinExistence type="predicted"/>
<gene>
    <name evidence="2" type="ORF">CVT24_008274</name>
</gene>
<feature type="compositionally biased region" description="Low complexity" evidence="1">
    <location>
        <begin position="258"/>
        <end position="273"/>
    </location>
</feature>
<dbReference type="EMBL" id="NHTK01000804">
    <property type="protein sequence ID" value="PPR05474.1"/>
    <property type="molecule type" value="Genomic_DNA"/>
</dbReference>
<dbReference type="InParanoid" id="A0A409YR35"/>
<accession>A0A409YR35</accession>
<feature type="compositionally biased region" description="Basic and acidic residues" evidence="1">
    <location>
        <begin position="59"/>
        <end position="94"/>
    </location>
</feature>
<organism evidence="2 3">
    <name type="scientific">Panaeolus cyanescens</name>
    <dbReference type="NCBI Taxonomy" id="181874"/>
    <lineage>
        <taxon>Eukaryota</taxon>
        <taxon>Fungi</taxon>
        <taxon>Dikarya</taxon>
        <taxon>Basidiomycota</taxon>
        <taxon>Agaricomycotina</taxon>
        <taxon>Agaricomycetes</taxon>
        <taxon>Agaricomycetidae</taxon>
        <taxon>Agaricales</taxon>
        <taxon>Agaricineae</taxon>
        <taxon>Galeropsidaceae</taxon>
        <taxon>Panaeolus</taxon>
    </lineage>
</organism>
<feature type="compositionally biased region" description="Polar residues" evidence="1">
    <location>
        <begin position="358"/>
        <end position="370"/>
    </location>
</feature>
<dbReference type="OrthoDB" id="3052331at2759"/>
<name>A0A409YR35_9AGAR</name>
<feature type="compositionally biased region" description="Polar residues" evidence="1">
    <location>
        <begin position="111"/>
        <end position="133"/>
    </location>
</feature>
<feature type="compositionally biased region" description="Basic residues" evidence="1">
    <location>
        <begin position="1"/>
        <end position="13"/>
    </location>
</feature>
<sequence>MASKSSSKRKKGAVKGSPPSEIDDADNVSETAQESIPKKRLRRSNRHDVSIDGGVVEISKSDEVTNDDGEKHGENQIPTDRDALSHLLGSEEPKVASSARDNIAFPDHPKTQTASPTYFSTSPSVSLNRQDNGASALASPFPGSNAEVHAASQVSSPPPLPVSNIGPHANPAFLQDPFMFFAQWQMYDSMIRSAQASALSSPVSNQTNQASPSLALLGNIMGGFPYAGSAAFPFSPNPTTYLPTTPARNPVTSPGHVSLSSSNTSTPSNFRPSDPIAFSNSFRSPFQSEQPVFSNTPNTMASASPSLTMRSDDQVRDQTFGSNLQPQDQSGSSKSKGKEKETSSRSKVDLLPVVQSAAELSNTPNKNTTPEVIKKETKQSQWALLRKQPHTEKREKFMSIVPTRETKISDSPLFMSLSRILRLKYLTEVQTKSIKACDSMVAVGPYANLSRVKCSNITYSIPQFQLIWSDSNEQPVVGIMLGAVVKCSIMSPHLHSANPQYNQSSQYQRRISIVPTLTSYKSFRSFLAEVFPKLQSLKLQLECGTDIVFTSHRENTKWRGEGESKLGVALFERGSDDSDEEGDAEADAGDVGRGQEWFFERYRAFRDYEDGVPIYDCRQFGFMFDEESFAHLKELPKLDEDVPTGSIVAIGFTPNLFKADHIQNSPSKKSAAASSSDPASGSVEEGEDEDLKPSSTYCLSLNAQFVTVLSSPA</sequence>
<feature type="compositionally biased region" description="Basic and acidic residues" evidence="1">
    <location>
        <begin position="336"/>
        <end position="348"/>
    </location>
</feature>
<comment type="caution">
    <text evidence="2">The sequence shown here is derived from an EMBL/GenBank/DDBJ whole genome shotgun (WGS) entry which is preliminary data.</text>
</comment>
<feature type="compositionally biased region" description="Polar residues" evidence="1">
    <location>
        <begin position="278"/>
        <end position="309"/>
    </location>
</feature>
<feature type="compositionally biased region" description="Polar residues" evidence="1">
    <location>
        <begin position="317"/>
        <end position="329"/>
    </location>
</feature>
<feature type="region of interest" description="Disordered" evidence="1">
    <location>
        <begin position="1"/>
        <end position="140"/>
    </location>
</feature>
<keyword evidence="3" id="KW-1185">Reference proteome</keyword>
<feature type="compositionally biased region" description="Polar residues" evidence="1">
    <location>
        <begin position="241"/>
        <end position="252"/>
    </location>
</feature>
<evidence type="ECO:0000256" key="1">
    <source>
        <dbReference type="SAM" id="MobiDB-lite"/>
    </source>
</evidence>
<feature type="region of interest" description="Disordered" evidence="1">
    <location>
        <begin position="241"/>
        <end position="372"/>
    </location>
</feature>
<feature type="region of interest" description="Disordered" evidence="1">
    <location>
        <begin position="664"/>
        <end position="694"/>
    </location>
</feature>
<reference evidence="2 3" key="1">
    <citation type="journal article" date="2018" name="Evol. Lett.">
        <title>Horizontal gene cluster transfer increased hallucinogenic mushroom diversity.</title>
        <authorList>
            <person name="Reynolds H.T."/>
            <person name="Vijayakumar V."/>
            <person name="Gluck-Thaler E."/>
            <person name="Korotkin H.B."/>
            <person name="Matheny P.B."/>
            <person name="Slot J.C."/>
        </authorList>
    </citation>
    <scope>NUCLEOTIDE SEQUENCE [LARGE SCALE GENOMIC DNA]</scope>
    <source>
        <strain evidence="2 3">2629</strain>
    </source>
</reference>
<feature type="compositionally biased region" description="Low complexity" evidence="1">
    <location>
        <begin position="665"/>
        <end position="682"/>
    </location>
</feature>